<protein>
    <submittedName>
        <fullName evidence="2">Uncharacterized protein</fullName>
    </submittedName>
</protein>
<dbReference type="OrthoDB" id="419153at2759"/>
<keyword evidence="1" id="KW-0732">Signal</keyword>
<dbReference type="AlphaFoldDB" id="A0A812YTP4"/>
<comment type="caution">
    <text evidence="2">The sequence shown here is derived from an EMBL/GenBank/DDBJ whole genome shotgun (WGS) entry which is preliminary data.</text>
</comment>
<evidence type="ECO:0000313" key="3">
    <source>
        <dbReference type="Proteomes" id="UP000601435"/>
    </source>
</evidence>
<evidence type="ECO:0000256" key="1">
    <source>
        <dbReference type="SAM" id="SignalP"/>
    </source>
</evidence>
<evidence type="ECO:0000313" key="2">
    <source>
        <dbReference type="EMBL" id="CAE7795423.1"/>
    </source>
</evidence>
<keyword evidence="3" id="KW-1185">Reference proteome</keyword>
<dbReference type="Proteomes" id="UP000601435">
    <property type="component" value="Unassembled WGS sequence"/>
</dbReference>
<reference evidence="2" key="1">
    <citation type="submission" date="2021-02" db="EMBL/GenBank/DDBJ databases">
        <authorList>
            <person name="Dougan E. K."/>
            <person name="Rhodes N."/>
            <person name="Thang M."/>
            <person name="Chan C."/>
        </authorList>
    </citation>
    <scope>NUCLEOTIDE SEQUENCE</scope>
</reference>
<dbReference type="EMBL" id="CAJNJA010043632">
    <property type="protein sequence ID" value="CAE7795423.1"/>
    <property type="molecule type" value="Genomic_DNA"/>
</dbReference>
<accession>A0A812YTP4</accession>
<feature type="chain" id="PRO_5032456383" evidence="1">
    <location>
        <begin position="18"/>
        <end position="124"/>
    </location>
</feature>
<sequence>MKLLLLVFVTSMVSTVAVRKGEDLRAEQGHLQEIHQHANQTAEVSRPYIMVSPEVPAQEVCCCCKRERTGGCRLHGAIADYVRDTSASCSENLAGSKHLCWKPQGVEVVNNYGTWNRFDCASAK</sequence>
<proteinExistence type="predicted"/>
<feature type="signal peptide" evidence="1">
    <location>
        <begin position="1"/>
        <end position="17"/>
    </location>
</feature>
<gene>
    <name evidence="2" type="ORF">SNEC2469_LOCUS23411</name>
</gene>
<organism evidence="2 3">
    <name type="scientific">Symbiodinium necroappetens</name>
    <dbReference type="NCBI Taxonomy" id="1628268"/>
    <lineage>
        <taxon>Eukaryota</taxon>
        <taxon>Sar</taxon>
        <taxon>Alveolata</taxon>
        <taxon>Dinophyceae</taxon>
        <taxon>Suessiales</taxon>
        <taxon>Symbiodiniaceae</taxon>
        <taxon>Symbiodinium</taxon>
    </lineage>
</organism>
<name>A0A812YTP4_9DINO</name>